<dbReference type="STRING" id="1178515.SY83_01795"/>
<dbReference type="AlphaFoldDB" id="A0A172TE32"/>
<sequence length="67" mass="7446">MPSFTEALRAFTGRRAEIYQASQLTRGVILQVEPAIITVQQTPTAYEQVTPVSVSVSRVEFVRLPPI</sequence>
<name>A0A172TE32_9BACL</name>
<protein>
    <recommendedName>
        <fullName evidence="3">DUF2642 domain-containing protein</fullName>
    </recommendedName>
</protein>
<reference evidence="1 2" key="1">
    <citation type="submission" date="2015-01" db="EMBL/GenBank/DDBJ databases">
        <title>Paenibacillus swuensis/DY6/whole genome sequencing.</title>
        <authorList>
            <person name="Kim M.K."/>
            <person name="Srinivasan S."/>
            <person name="Lee J.-J."/>
        </authorList>
    </citation>
    <scope>NUCLEOTIDE SEQUENCE [LARGE SCALE GENOMIC DNA]</scope>
    <source>
        <strain evidence="1 2">DY6</strain>
    </source>
</reference>
<dbReference type="Proteomes" id="UP000076927">
    <property type="component" value="Chromosome"/>
</dbReference>
<evidence type="ECO:0008006" key="3">
    <source>
        <dbReference type="Google" id="ProtNLM"/>
    </source>
</evidence>
<dbReference type="PATRIC" id="fig|1178515.4.peg.336"/>
<dbReference type="RefSeq" id="WP_068603702.1">
    <property type="nucleotide sequence ID" value="NZ_CP011388.1"/>
</dbReference>
<gene>
    <name evidence="1" type="ORF">SY83_01795</name>
</gene>
<evidence type="ECO:0000313" key="2">
    <source>
        <dbReference type="Proteomes" id="UP000076927"/>
    </source>
</evidence>
<accession>A0A172TE32</accession>
<keyword evidence="2" id="KW-1185">Reference proteome</keyword>
<organism evidence="1 2">
    <name type="scientific">Paenibacillus swuensis</name>
    <dbReference type="NCBI Taxonomy" id="1178515"/>
    <lineage>
        <taxon>Bacteria</taxon>
        <taxon>Bacillati</taxon>
        <taxon>Bacillota</taxon>
        <taxon>Bacilli</taxon>
        <taxon>Bacillales</taxon>
        <taxon>Paenibacillaceae</taxon>
        <taxon>Paenibacillus</taxon>
    </lineage>
</organism>
<proteinExistence type="predicted"/>
<dbReference type="KEGG" id="pswu:SY83_01795"/>
<dbReference type="EMBL" id="CP011388">
    <property type="protein sequence ID" value="ANE45270.1"/>
    <property type="molecule type" value="Genomic_DNA"/>
</dbReference>
<evidence type="ECO:0000313" key="1">
    <source>
        <dbReference type="EMBL" id="ANE45270.1"/>
    </source>
</evidence>